<dbReference type="Gene3D" id="3.30.950.10">
    <property type="entry name" value="Methyltransferase, Cobalt-precorrin-4 Transmethylase, Domain 2"/>
    <property type="match status" value="1"/>
</dbReference>
<evidence type="ECO:0000256" key="4">
    <source>
        <dbReference type="ARBA" id="ARBA00022691"/>
    </source>
</evidence>
<sequence>MESSLGNRSYMFGLDLTDRHVVVVGSGPEVERRLESLLASGARPLVLCLDPTPALRSMAVCGRIVLEVRTYSPEDLDSAWLAVACTGDPNIDAAVAVDAEQRRVLCSSASARTAGDATTAPRASIDLSRRAHEYESRSRSAMPPGVALVGGGPGDPDLITVRGRRLLESADVVVTDRLAPTSLLTGLPAEVEVVDASKVPRGPHMTQDTINRVLIENARAGKFVVRLKGGDPYVFGRGYEEVKACTAAGVPVTVVPGVTSAIAAPSSASIPVTHRGAVHEFVVASGHLPPGHPDSMTDWHLLAKLRGTLVILMGVENLEAIAQALMSGGRALHTPVAVIQEGTWETQRVARTHLRGVSDLVRKEEIRPPAVVVVGDVAAFTTTERDGIKDLVHGI</sequence>
<keyword evidence="9" id="KW-1185">Reference proteome</keyword>
<dbReference type="Gene3D" id="3.40.50.720">
    <property type="entry name" value="NAD(P)-binding Rossmann-like Domain"/>
    <property type="match status" value="1"/>
</dbReference>
<dbReference type="NCBIfam" id="NF004790">
    <property type="entry name" value="PRK06136.1"/>
    <property type="match status" value="1"/>
</dbReference>
<keyword evidence="4" id="KW-0949">S-adenosyl-L-methionine</keyword>
<dbReference type="GO" id="GO:0004851">
    <property type="term" value="F:uroporphyrin-III C-methyltransferase activity"/>
    <property type="evidence" value="ECO:0007669"/>
    <property type="project" value="UniProtKB-EC"/>
</dbReference>
<dbReference type="Pfam" id="PF00590">
    <property type="entry name" value="TP_methylase"/>
    <property type="match status" value="1"/>
</dbReference>
<evidence type="ECO:0000313" key="8">
    <source>
        <dbReference type="EMBL" id="MEE2059020.1"/>
    </source>
</evidence>
<dbReference type="InterPro" id="IPR006366">
    <property type="entry name" value="CobA/CysG_C"/>
</dbReference>
<dbReference type="InterPro" id="IPR000878">
    <property type="entry name" value="4pyrrol_Mease"/>
</dbReference>
<evidence type="ECO:0000256" key="3">
    <source>
        <dbReference type="ARBA" id="ARBA00022679"/>
    </source>
</evidence>
<dbReference type="InterPro" id="IPR036291">
    <property type="entry name" value="NAD(P)-bd_dom_sf"/>
</dbReference>
<dbReference type="PANTHER" id="PTHR45790:SF3">
    <property type="entry name" value="S-ADENOSYL-L-METHIONINE-DEPENDENT UROPORPHYRINOGEN III METHYLTRANSFERASE, CHLOROPLASTIC"/>
    <property type="match status" value="1"/>
</dbReference>
<dbReference type="InterPro" id="IPR050161">
    <property type="entry name" value="Siro_Cobalamin_biosynth"/>
</dbReference>
<dbReference type="GO" id="GO:0032259">
    <property type="term" value="P:methylation"/>
    <property type="evidence" value="ECO:0007669"/>
    <property type="project" value="UniProtKB-KW"/>
</dbReference>
<keyword evidence="5" id="KW-0627">Porphyrin biosynthesis</keyword>
<dbReference type="InterPro" id="IPR014776">
    <property type="entry name" value="4pyrrole_Mease_sub2"/>
</dbReference>
<evidence type="ECO:0000256" key="6">
    <source>
        <dbReference type="SAM" id="MobiDB-lite"/>
    </source>
</evidence>
<keyword evidence="2 8" id="KW-0489">Methyltransferase</keyword>
<proteinExistence type="predicted"/>
<protein>
    <recommendedName>
        <fullName evidence="1">uroporphyrinogen-III C-methyltransferase</fullName>
        <ecNumber evidence="1">2.1.1.107</ecNumber>
    </recommendedName>
</protein>
<evidence type="ECO:0000256" key="5">
    <source>
        <dbReference type="ARBA" id="ARBA00023244"/>
    </source>
</evidence>
<dbReference type="Proteomes" id="UP001336020">
    <property type="component" value="Unassembled WGS sequence"/>
</dbReference>
<evidence type="ECO:0000259" key="7">
    <source>
        <dbReference type="Pfam" id="PF00590"/>
    </source>
</evidence>
<dbReference type="NCBIfam" id="TIGR01469">
    <property type="entry name" value="cobA_cysG_Cterm"/>
    <property type="match status" value="1"/>
</dbReference>
<dbReference type="SUPFAM" id="SSF53790">
    <property type="entry name" value="Tetrapyrrole methylase"/>
    <property type="match status" value="1"/>
</dbReference>
<dbReference type="EMBL" id="JAUTXY010000006">
    <property type="protein sequence ID" value="MEE2059020.1"/>
    <property type="molecule type" value="Genomic_DNA"/>
</dbReference>
<dbReference type="InterPro" id="IPR012409">
    <property type="entry name" value="Sirohaem_synth"/>
</dbReference>
<dbReference type="SUPFAM" id="SSF51735">
    <property type="entry name" value="NAD(P)-binding Rossmann-fold domains"/>
    <property type="match status" value="1"/>
</dbReference>
<gene>
    <name evidence="8" type="primary">cobA</name>
    <name evidence="8" type="ORF">Q7514_15975</name>
</gene>
<accession>A0ABU7LBX2</accession>
<dbReference type="CDD" id="cd11642">
    <property type="entry name" value="SUMT"/>
    <property type="match status" value="1"/>
</dbReference>
<keyword evidence="3 8" id="KW-0808">Transferase</keyword>
<evidence type="ECO:0000256" key="1">
    <source>
        <dbReference type="ARBA" id="ARBA00012162"/>
    </source>
</evidence>
<reference evidence="8 9" key="1">
    <citation type="submission" date="2023-07" db="EMBL/GenBank/DDBJ databases">
        <authorList>
            <person name="Girao M."/>
            <person name="Carvalho M.F."/>
        </authorList>
    </citation>
    <scope>NUCLEOTIDE SEQUENCE [LARGE SCALE GENOMIC DNA]</scope>
    <source>
        <strain evidence="8 9">YIM65754</strain>
    </source>
</reference>
<feature type="region of interest" description="Disordered" evidence="6">
    <location>
        <begin position="117"/>
        <end position="146"/>
    </location>
</feature>
<dbReference type="PANTHER" id="PTHR45790">
    <property type="entry name" value="SIROHEME SYNTHASE-RELATED"/>
    <property type="match status" value="1"/>
</dbReference>
<evidence type="ECO:0000313" key="9">
    <source>
        <dbReference type="Proteomes" id="UP001336020"/>
    </source>
</evidence>
<organism evidence="8 9">
    <name type="scientific">Rhodococcus artemisiae</name>
    <dbReference type="NCBI Taxonomy" id="714159"/>
    <lineage>
        <taxon>Bacteria</taxon>
        <taxon>Bacillati</taxon>
        <taxon>Actinomycetota</taxon>
        <taxon>Actinomycetes</taxon>
        <taxon>Mycobacteriales</taxon>
        <taxon>Nocardiaceae</taxon>
        <taxon>Rhodococcus</taxon>
    </lineage>
</organism>
<feature type="domain" description="Tetrapyrrole methylase" evidence="7">
    <location>
        <begin position="146"/>
        <end position="355"/>
    </location>
</feature>
<dbReference type="InterPro" id="IPR014777">
    <property type="entry name" value="4pyrrole_Mease_sub1"/>
</dbReference>
<dbReference type="Gene3D" id="3.40.1010.10">
    <property type="entry name" value="Cobalt-precorrin-4 Transmethylase, Domain 1"/>
    <property type="match status" value="1"/>
</dbReference>
<comment type="caution">
    <text evidence="8">The sequence shown here is derived from an EMBL/GenBank/DDBJ whole genome shotgun (WGS) entry which is preliminary data.</text>
</comment>
<dbReference type="PIRSF" id="PIRSF036426">
    <property type="entry name" value="Sirohaem_synth"/>
    <property type="match status" value="1"/>
</dbReference>
<dbReference type="EC" id="2.1.1.107" evidence="1"/>
<evidence type="ECO:0000256" key="2">
    <source>
        <dbReference type="ARBA" id="ARBA00022603"/>
    </source>
</evidence>
<feature type="compositionally biased region" description="Basic and acidic residues" evidence="6">
    <location>
        <begin position="127"/>
        <end position="138"/>
    </location>
</feature>
<dbReference type="InterPro" id="IPR035996">
    <property type="entry name" value="4pyrrol_Methylase_sf"/>
</dbReference>
<name>A0ABU7LBX2_9NOCA</name>
<dbReference type="Pfam" id="PF13241">
    <property type="entry name" value="NAD_binding_7"/>
    <property type="match status" value="1"/>
</dbReference>